<keyword evidence="2" id="KW-1185">Reference proteome</keyword>
<name>A0A1I8JS09_9PLAT</name>
<accession>A0A1I8JS09</accession>
<evidence type="ECO:0000313" key="2">
    <source>
        <dbReference type="Proteomes" id="UP000095280"/>
    </source>
</evidence>
<dbReference type="AlphaFoldDB" id="A0A1I8JS09"/>
<dbReference type="Proteomes" id="UP000095280">
    <property type="component" value="Unplaced"/>
</dbReference>
<proteinExistence type="predicted"/>
<protein>
    <submittedName>
        <fullName evidence="3">SMB domain-containing protein</fullName>
    </submittedName>
</protein>
<feature type="region of interest" description="Disordered" evidence="1">
    <location>
        <begin position="384"/>
        <end position="424"/>
    </location>
</feature>
<organism evidence="2 3">
    <name type="scientific">Macrostomum lignano</name>
    <dbReference type="NCBI Taxonomy" id="282301"/>
    <lineage>
        <taxon>Eukaryota</taxon>
        <taxon>Metazoa</taxon>
        <taxon>Spiralia</taxon>
        <taxon>Lophotrochozoa</taxon>
        <taxon>Platyhelminthes</taxon>
        <taxon>Rhabditophora</taxon>
        <taxon>Macrostomorpha</taxon>
        <taxon>Macrostomida</taxon>
        <taxon>Macrostomidae</taxon>
        <taxon>Macrostomum</taxon>
    </lineage>
</organism>
<sequence length="594" mass="63556">SQISPEALQPPIPGLLLITIAPTPDRILGSAQLHPWLNLGCRLCFLLLIVTLLYVLAGQSSVAEAACLAKGHLCVSFRQCCSGYCLPINASNRWPDRPSSSALTTALTTEAAPWKGNLKCWNRMLRWYSVSVKPGSTAFTVTVEPSAATGIHPTPRLTGQPLAQLPHEHHLEELALRVALLRIEVLQAVVRRCQSTSPFSAFLQVTKHDSGLRRQPALLEHEPGQQVVAEVVHAQVRLHPVIGEGRLGRQLHDAGVQHQGVHAGVGQVALDELAHGLVAGQVQLRAAHLRVHRPVANVVGNVVAFLQVPAGQDHCGAPLAKSLAAARPMPWVAPVTTTCGHPASPCQSTRRPAHSRQHNGLVDGPSSRAMKVDMSGAVSVAEFNKNSPGQQQEVAAAESLAGMRKTSVGTSESSSTAEAEESELQHMGERAILAVTDQPLGGTVLSRNNRAAGVPQLLGQAVPQQGEQLASALLVNHRVVLQAAGLRLAAQGEVRDEQQVARQVAHRRQRLGIASWQQAEAADLLGDVVNDEDQEAPADAELLDLRLLSLELLSSSGGGSSRRLAERQRWMSRRAAACSAQGEQRLCITEYKDT</sequence>
<feature type="region of interest" description="Disordered" evidence="1">
    <location>
        <begin position="343"/>
        <end position="368"/>
    </location>
</feature>
<dbReference type="WBParaSite" id="snap_masked-unitig_39966-processed-gene-0.0-mRNA-1">
    <property type="protein sequence ID" value="snap_masked-unitig_39966-processed-gene-0.0-mRNA-1"/>
    <property type="gene ID" value="snap_masked-unitig_39966-processed-gene-0.0"/>
</dbReference>
<evidence type="ECO:0000313" key="3">
    <source>
        <dbReference type="WBParaSite" id="snap_masked-unitig_39966-processed-gene-0.0-mRNA-1"/>
    </source>
</evidence>
<evidence type="ECO:0000256" key="1">
    <source>
        <dbReference type="SAM" id="MobiDB-lite"/>
    </source>
</evidence>
<reference evidence="3" key="1">
    <citation type="submission" date="2016-11" db="UniProtKB">
        <authorList>
            <consortium name="WormBaseParasite"/>
        </authorList>
    </citation>
    <scope>IDENTIFICATION</scope>
</reference>
<feature type="compositionally biased region" description="Polar residues" evidence="1">
    <location>
        <begin position="384"/>
        <end position="393"/>
    </location>
</feature>